<sequence length="667" mass="74054">MPDTGRRRPRVATVEDYDEDAQTTLPGSRTSANVAIKRSQQELTARSHAPKSPSNGIDSRYATGTSTLVTEPTTITRRKMPELKLDTAVILERERQPYHMPHSAPAKPTSRRQSVPQSKEPISDQPRLGKLTYFVHERGTCWVCDQYGKHIDIKKEMSRASSVAPPPPSPKTIRQNAPRSARDDDALPDKSRRLSSSRQPRPLSMVNPSVPVQYVSPAVYAQPVVATSGWATPVTPSLPYNPVSYSYAPTSPLPGASFAPFQHMLPFMDNAPPSELHSTRPSRRPSPVRRATTYGDPVIRQTYVEPEMVGFEKLSLKEDRPVLPSRRSARTIDDDRNIMPPPPPRQPKTQPDEVGLGRRPSARRSKTYHPSEAPLRERLHESNQYDDDDFDSQESRPPPSATRGRRESHSPSRPPTSYRGPSIVEARDRPALPRKSVSYSTPTTTTKVASTRVVPLPRRTTIPSAAVPLEQKEIEAEQYQQSKSKTSSELTAQALRDFNKRTSSSRSEGSNYSHISHQSSSKDSSGRGRSHTSGTMTSITLPGGLNMSIPADYVDKDGRPISVNIGGLIVSVSTEAKEESRVKEQKSIERAPSVTSRTSRKSVSNNVSNREPNQSSRRLSHIEDRVPSLKSSRQPSRAPSISERSYEYTRRQSVDYGKSYEDAGYGA</sequence>
<feature type="region of interest" description="Disordered" evidence="1">
    <location>
        <begin position="270"/>
        <end position="299"/>
    </location>
</feature>
<evidence type="ECO:0000256" key="1">
    <source>
        <dbReference type="SAM" id="MobiDB-lite"/>
    </source>
</evidence>
<feature type="compositionally biased region" description="Basic and acidic residues" evidence="1">
    <location>
        <begin position="575"/>
        <end position="589"/>
    </location>
</feature>
<gene>
    <name evidence="2" type="ORF">LTR25_005007</name>
</gene>
<feature type="region of interest" description="Disordered" evidence="1">
    <location>
        <begin position="93"/>
        <end position="126"/>
    </location>
</feature>
<dbReference type="AlphaFoldDB" id="A0AAV9QB35"/>
<feature type="compositionally biased region" description="Polar residues" evidence="1">
    <location>
        <begin position="22"/>
        <end position="33"/>
    </location>
</feature>
<evidence type="ECO:0000313" key="2">
    <source>
        <dbReference type="EMBL" id="KAK5537755.1"/>
    </source>
</evidence>
<reference evidence="2 3" key="1">
    <citation type="submission" date="2023-06" db="EMBL/GenBank/DDBJ databases">
        <title>Black Yeasts Isolated from many extreme environments.</title>
        <authorList>
            <person name="Coleine C."/>
            <person name="Stajich J.E."/>
            <person name="Selbmann L."/>
        </authorList>
    </citation>
    <scope>NUCLEOTIDE SEQUENCE [LARGE SCALE GENOMIC DNA]</scope>
    <source>
        <strain evidence="2 3">CCFEE 5887</strain>
    </source>
</reference>
<evidence type="ECO:0000313" key="3">
    <source>
        <dbReference type="Proteomes" id="UP001345827"/>
    </source>
</evidence>
<feature type="region of interest" description="Disordered" evidence="1">
    <location>
        <begin position="320"/>
        <end position="545"/>
    </location>
</feature>
<name>A0AAV9QB35_9PEZI</name>
<dbReference type="Proteomes" id="UP001345827">
    <property type="component" value="Unassembled WGS sequence"/>
</dbReference>
<feature type="compositionally biased region" description="Basic and acidic residues" evidence="1">
    <location>
        <begin position="180"/>
        <end position="192"/>
    </location>
</feature>
<accession>A0AAV9QB35</accession>
<keyword evidence="3" id="KW-1185">Reference proteome</keyword>
<protein>
    <submittedName>
        <fullName evidence="2">Uncharacterized protein</fullName>
    </submittedName>
</protein>
<feature type="compositionally biased region" description="Polar residues" evidence="1">
    <location>
        <begin position="629"/>
        <end position="643"/>
    </location>
</feature>
<feature type="compositionally biased region" description="Low complexity" evidence="1">
    <location>
        <begin position="436"/>
        <end position="454"/>
    </location>
</feature>
<feature type="region of interest" description="Disordered" evidence="1">
    <location>
        <begin position="1"/>
        <end position="72"/>
    </location>
</feature>
<comment type="caution">
    <text evidence="2">The sequence shown here is derived from an EMBL/GenBank/DDBJ whole genome shotgun (WGS) entry which is preliminary data.</text>
</comment>
<feature type="compositionally biased region" description="Basic and acidic residues" evidence="1">
    <location>
        <begin position="644"/>
        <end position="661"/>
    </location>
</feature>
<feature type="compositionally biased region" description="Low complexity" evidence="1">
    <location>
        <begin position="593"/>
        <end position="610"/>
    </location>
</feature>
<feature type="region of interest" description="Disordered" evidence="1">
    <location>
        <begin position="575"/>
        <end position="667"/>
    </location>
</feature>
<feature type="compositionally biased region" description="Low complexity" evidence="1">
    <location>
        <begin position="194"/>
        <end position="204"/>
    </location>
</feature>
<feature type="compositionally biased region" description="Basic and acidic residues" evidence="1">
    <location>
        <begin position="374"/>
        <end position="383"/>
    </location>
</feature>
<feature type="compositionally biased region" description="Polar residues" evidence="1">
    <location>
        <begin position="478"/>
        <end position="491"/>
    </location>
</feature>
<feature type="compositionally biased region" description="Low complexity" evidence="1">
    <location>
        <begin position="509"/>
        <end position="523"/>
    </location>
</feature>
<feature type="region of interest" description="Disordered" evidence="1">
    <location>
        <begin position="157"/>
        <end position="205"/>
    </location>
</feature>
<feature type="compositionally biased region" description="Polar residues" evidence="1">
    <location>
        <begin position="52"/>
        <end position="72"/>
    </location>
</feature>
<organism evidence="2 3">
    <name type="scientific">Vermiconidia calcicola</name>
    <dbReference type="NCBI Taxonomy" id="1690605"/>
    <lineage>
        <taxon>Eukaryota</taxon>
        <taxon>Fungi</taxon>
        <taxon>Dikarya</taxon>
        <taxon>Ascomycota</taxon>
        <taxon>Pezizomycotina</taxon>
        <taxon>Dothideomycetes</taxon>
        <taxon>Dothideomycetidae</taxon>
        <taxon>Mycosphaerellales</taxon>
        <taxon>Extremaceae</taxon>
        <taxon>Vermiconidia</taxon>
    </lineage>
</organism>
<proteinExistence type="predicted"/>
<dbReference type="EMBL" id="JAXLQG010000007">
    <property type="protein sequence ID" value="KAK5537755.1"/>
    <property type="molecule type" value="Genomic_DNA"/>
</dbReference>